<evidence type="ECO:0000256" key="8">
    <source>
        <dbReference type="ARBA" id="ARBA00023136"/>
    </source>
</evidence>
<keyword evidence="6" id="KW-0653">Protein transport</keyword>
<evidence type="ECO:0000256" key="5">
    <source>
        <dbReference type="ARBA" id="ARBA00022856"/>
    </source>
</evidence>
<dbReference type="Gene3D" id="1.20.1250.20">
    <property type="entry name" value="MFS general substrate transporter like domains"/>
    <property type="match status" value="2"/>
</dbReference>
<dbReference type="FunFam" id="1.20.1250.20:FF:000049">
    <property type="entry name" value="Solute carrier family 15 member 2"/>
    <property type="match status" value="1"/>
</dbReference>
<evidence type="ECO:0000256" key="9">
    <source>
        <dbReference type="RuleBase" id="RU003755"/>
    </source>
</evidence>
<keyword evidence="10" id="KW-1185">Reference proteome</keyword>
<evidence type="ECO:0000256" key="7">
    <source>
        <dbReference type="ARBA" id="ARBA00022989"/>
    </source>
</evidence>
<keyword evidence="3 9" id="KW-0813">Transport</keyword>
<dbReference type="AlphaFoldDB" id="A0A1I8J9W1"/>
<dbReference type="GO" id="GO:0015031">
    <property type="term" value="P:protein transport"/>
    <property type="evidence" value="ECO:0007669"/>
    <property type="project" value="UniProtKB-KW"/>
</dbReference>
<proteinExistence type="inferred from homology"/>
<protein>
    <submittedName>
        <fullName evidence="11">Peptide transporter</fullName>
    </submittedName>
</protein>
<evidence type="ECO:0000313" key="11">
    <source>
        <dbReference type="WBParaSite" id="maker-uti_cns_0046407-snap-gene-0.25-mRNA-1"/>
    </source>
</evidence>
<comment type="similarity">
    <text evidence="2 9">Belongs to the major facilitator superfamily. Proton-dependent oligopeptide transporter (POT/PTR) (TC 2.A.17) family.</text>
</comment>
<dbReference type="InterPro" id="IPR000109">
    <property type="entry name" value="POT_fam"/>
</dbReference>
<keyword evidence="4 9" id="KW-0812">Transmembrane</keyword>
<accession>A0A1I8J9W1</accession>
<organism evidence="10 11">
    <name type="scientific">Macrostomum lignano</name>
    <dbReference type="NCBI Taxonomy" id="282301"/>
    <lineage>
        <taxon>Eukaryota</taxon>
        <taxon>Metazoa</taxon>
        <taxon>Spiralia</taxon>
        <taxon>Lophotrochozoa</taxon>
        <taxon>Platyhelminthes</taxon>
        <taxon>Rhabditophora</taxon>
        <taxon>Macrostomorpha</taxon>
        <taxon>Macrostomida</taxon>
        <taxon>Macrostomidae</taxon>
        <taxon>Macrostomum</taxon>
    </lineage>
</organism>
<keyword evidence="7" id="KW-1133">Transmembrane helix</keyword>
<dbReference type="OrthoDB" id="205993at2759"/>
<evidence type="ECO:0000256" key="2">
    <source>
        <dbReference type="ARBA" id="ARBA00005982"/>
    </source>
</evidence>
<evidence type="ECO:0000256" key="1">
    <source>
        <dbReference type="ARBA" id="ARBA00004141"/>
    </source>
</evidence>
<dbReference type="InterPro" id="IPR018456">
    <property type="entry name" value="PTR2_symporter_CS"/>
</dbReference>
<evidence type="ECO:0000256" key="3">
    <source>
        <dbReference type="ARBA" id="ARBA00022448"/>
    </source>
</evidence>
<evidence type="ECO:0000313" key="10">
    <source>
        <dbReference type="Proteomes" id="UP000095280"/>
    </source>
</evidence>
<dbReference type="GO" id="GO:0016020">
    <property type="term" value="C:membrane"/>
    <property type="evidence" value="ECO:0007669"/>
    <property type="project" value="UniProtKB-SubCell"/>
</dbReference>
<dbReference type="Pfam" id="PF00854">
    <property type="entry name" value="PTR2"/>
    <property type="match status" value="2"/>
</dbReference>
<dbReference type="Proteomes" id="UP000095280">
    <property type="component" value="Unplaced"/>
</dbReference>
<dbReference type="PANTHER" id="PTHR11654">
    <property type="entry name" value="OLIGOPEPTIDE TRANSPORTER-RELATED"/>
    <property type="match status" value="1"/>
</dbReference>
<comment type="subcellular location">
    <subcellularLocation>
        <location evidence="1 9">Membrane</location>
        <topology evidence="1 9">Multi-pass membrane protein</topology>
    </subcellularLocation>
</comment>
<keyword evidence="5" id="KW-0571">Peptide transport</keyword>
<keyword evidence="8" id="KW-0472">Membrane</keyword>
<reference evidence="11" key="1">
    <citation type="submission" date="2016-11" db="UniProtKB">
        <authorList>
            <consortium name="WormBaseParasite"/>
        </authorList>
    </citation>
    <scope>IDENTIFICATION</scope>
</reference>
<evidence type="ECO:0000256" key="6">
    <source>
        <dbReference type="ARBA" id="ARBA00022927"/>
    </source>
</evidence>
<dbReference type="WBParaSite" id="maker-uti_cns_0046407-snap-gene-0.25-mRNA-1">
    <property type="protein sequence ID" value="maker-uti_cns_0046407-snap-gene-0.25-mRNA-1"/>
    <property type="gene ID" value="maker-uti_cns_0046407-snap-gene-0.25"/>
</dbReference>
<dbReference type="PROSITE" id="PS01022">
    <property type="entry name" value="PTR2_1"/>
    <property type="match status" value="1"/>
</dbReference>
<dbReference type="GO" id="GO:0006857">
    <property type="term" value="P:oligopeptide transport"/>
    <property type="evidence" value="ECO:0007669"/>
    <property type="project" value="InterPro"/>
</dbReference>
<sequence>MSSGEQTKLIGADGLSKQAELNQESAGKQVTSKDAAEDEEVERAGCSPAFCRFPLSVYFIVTNEFCERFNYFGVRTILTLYLLKFIGLSSDHSTAIFHLFVVVCYFSPIIGGIVADSLLGRFWTIVILSIVYCIGGVVLAATAVPHLGLAGALIGLLLIGLGTGGIKPNVAAFGADQIPEGKAWMREAFFSTFYFAINLGSLLSTILIPVVRSNVYCMDDNCYALAFGIPAVAMALAIVIFIVGKPMYRMVQPGKSVVGQAACCIVSAAKNYRAASVKDADRQFLDYADSDRFPPEFVRDLRQFSRLLLLYIPFPIFWALFDQMGSRWTIQASLMDGYMFWDWSILPDQMQALNSLLILVLIPIFDCCIYPLLSKLHLSTTLCKRMGVGMLLASSAFIAAMAVQMRIDAELPTVPKTGQIKLKFVNSLTGTSSPCGVIFEYDGVTRDLAHLGFSRASLHTKTPHLWNVAMHTSPDCPDTVKRAANLTLPGGNNSYDVIVYGSGRLAAVPAATEKNRKGLSLIRVMLTNPKLADRLLDDKLILRKISRVKEGIDFALNLTASPKSSVAKGDIRFTDYQPVHSGFYSVQLVGNYTGRGEPELPNVGFSNGQIISLVLYEDSDGKIRSFLIEEVRANSVSMMWQVPQYVLISIAEVLFSISGLALSYAEAPASMKSLVQALWLMCVAIGNVVVMVVSEVRIIPYQSYEFLMFALLMLLNVFVFILLAMRYQPFSADPDSELPMVPPTSKPAPLTEQDDKSNVNSGYTAED</sequence>
<name>A0A1I8J9W1_9PLAT</name>
<dbReference type="SUPFAM" id="SSF103473">
    <property type="entry name" value="MFS general substrate transporter"/>
    <property type="match status" value="1"/>
</dbReference>
<evidence type="ECO:0000256" key="4">
    <source>
        <dbReference type="ARBA" id="ARBA00022692"/>
    </source>
</evidence>
<dbReference type="GO" id="GO:0022857">
    <property type="term" value="F:transmembrane transporter activity"/>
    <property type="evidence" value="ECO:0007669"/>
    <property type="project" value="InterPro"/>
</dbReference>
<dbReference type="InterPro" id="IPR036259">
    <property type="entry name" value="MFS_trans_sf"/>
</dbReference>
<dbReference type="PROSITE" id="PS01023">
    <property type="entry name" value="PTR2_2"/>
    <property type="match status" value="1"/>
</dbReference>